<evidence type="ECO:0000256" key="8">
    <source>
        <dbReference type="SAM" id="Phobius"/>
    </source>
</evidence>
<dbReference type="PANTHER" id="PTHR30354:SF22">
    <property type="entry name" value="HIGH-AFFINITY GLUCONATE TRANSPORTER"/>
    <property type="match status" value="1"/>
</dbReference>
<dbReference type="GO" id="GO:0015128">
    <property type="term" value="F:gluconate transmembrane transporter activity"/>
    <property type="evidence" value="ECO:0007669"/>
    <property type="project" value="InterPro"/>
</dbReference>
<dbReference type="AlphaFoldDB" id="A0A2M9CSQ3"/>
<dbReference type="EMBL" id="PGFG01000001">
    <property type="protein sequence ID" value="PJJ74838.1"/>
    <property type="molecule type" value="Genomic_DNA"/>
</dbReference>
<keyword evidence="6 8" id="KW-0472">Membrane</keyword>
<evidence type="ECO:0000256" key="1">
    <source>
        <dbReference type="ARBA" id="ARBA00004651"/>
    </source>
</evidence>
<dbReference type="InterPro" id="IPR003474">
    <property type="entry name" value="Glcn_transporter"/>
</dbReference>
<dbReference type="NCBIfam" id="TIGR00791">
    <property type="entry name" value="gntP"/>
    <property type="match status" value="1"/>
</dbReference>
<dbReference type="PANTHER" id="PTHR30354">
    <property type="entry name" value="GNT FAMILY GLUCONATE TRANSPORTER"/>
    <property type="match status" value="1"/>
</dbReference>
<comment type="caution">
    <text evidence="9">The sequence shown here is derived from an EMBL/GenBank/DDBJ whole genome shotgun (WGS) entry which is preliminary data.</text>
</comment>
<dbReference type="PIRSF" id="PIRSF002746">
    <property type="entry name" value="Gluconate_transporter"/>
    <property type="match status" value="1"/>
</dbReference>
<evidence type="ECO:0000256" key="6">
    <source>
        <dbReference type="ARBA" id="ARBA00023136"/>
    </source>
</evidence>
<dbReference type="OrthoDB" id="9787129at2"/>
<feature type="transmembrane region" description="Helical" evidence="8">
    <location>
        <begin position="337"/>
        <end position="366"/>
    </location>
</feature>
<feature type="transmembrane region" description="Helical" evidence="8">
    <location>
        <begin position="226"/>
        <end position="246"/>
    </location>
</feature>
<keyword evidence="5 8" id="KW-1133">Transmembrane helix</keyword>
<sequence length="439" mass="47301">MPLLITIFGIFLLILLIAWVKADTFLSFLLVSVMVGWWSGMGTDAIVHAVEIGIGNTLGSLVIILGLGAMLGRLVADSGAARQITDQLISWFGLRNIRWGLALAGLIIGIPMFYTAGFVVVVPFIFAIAHRVRLPLLYIAIPMLSALSVAHGFLPPHPSPTAIAVELHANIGKTLLYGIVIAVPVIALAGPVFATRLKKYNPVIEAHMFTSPAVPADKLPGVATSFIIALMPLILLTLYTIGAMLFPASGFLMQVLHFIGNADIAMFISVIIAIVGLGLKRGLSMKSITRDLQDAFQQVSVVMFVIAGAGAFMQVLHDGGLNDYLSAIFIQWHIHPLLMGWLVAAVIRICIGSATVAGLTTVGILMPFLQQSHVPPELMVLSIGAGSLMFSHVNDGGFWLFKEYFHLTMKQTFLTWSVMETIVSVGGLLGVWILHLLHI</sequence>
<feature type="transmembrane region" description="Helical" evidence="8">
    <location>
        <begin position="57"/>
        <end position="76"/>
    </location>
</feature>
<keyword evidence="4 8" id="KW-0812">Transmembrane</keyword>
<feature type="transmembrane region" description="Helical" evidence="8">
    <location>
        <begin position="258"/>
        <end position="279"/>
    </location>
</feature>
<feature type="transmembrane region" description="Helical" evidence="8">
    <location>
        <begin position="413"/>
        <end position="437"/>
    </location>
</feature>
<protein>
    <submittedName>
        <fullName evidence="9">Gnt-I system high-affinity gluconate transporter</fullName>
    </submittedName>
</protein>
<dbReference type="RefSeq" id="WP_100313523.1">
    <property type="nucleotide sequence ID" value="NZ_PGFG01000001.1"/>
</dbReference>
<evidence type="ECO:0000256" key="7">
    <source>
        <dbReference type="ARBA" id="ARBA00049663"/>
    </source>
</evidence>
<comment type="subcellular location">
    <subcellularLocation>
        <location evidence="1">Cell membrane</location>
        <topology evidence="1">Multi-pass membrane protein</topology>
    </subcellularLocation>
</comment>
<evidence type="ECO:0000256" key="3">
    <source>
        <dbReference type="ARBA" id="ARBA00022475"/>
    </source>
</evidence>
<feature type="transmembrane region" description="Helical" evidence="8">
    <location>
        <begin position="299"/>
        <end position="317"/>
    </location>
</feature>
<evidence type="ECO:0000256" key="4">
    <source>
        <dbReference type="ARBA" id="ARBA00022692"/>
    </source>
</evidence>
<evidence type="ECO:0000313" key="10">
    <source>
        <dbReference type="Proteomes" id="UP000230000"/>
    </source>
</evidence>
<dbReference type="Proteomes" id="UP000230000">
    <property type="component" value="Unassembled WGS sequence"/>
</dbReference>
<feature type="transmembrane region" description="Helical" evidence="8">
    <location>
        <begin position="136"/>
        <end position="154"/>
    </location>
</feature>
<feature type="transmembrane region" description="Helical" evidence="8">
    <location>
        <begin position="378"/>
        <end position="401"/>
    </location>
</feature>
<keyword evidence="10" id="KW-1185">Reference proteome</keyword>
<comment type="similarity">
    <text evidence="7">Belongs to the GntP permease family.</text>
</comment>
<feature type="transmembrane region" description="Helical" evidence="8">
    <location>
        <begin position="174"/>
        <end position="194"/>
    </location>
</feature>
<feature type="transmembrane region" description="Helical" evidence="8">
    <location>
        <begin position="28"/>
        <end position="50"/>
    </location>
</feature>
<reference evidence="9 10" key="1">
    <citation type="submission" date="2017-11" db="EMBL/GenBank/DDBJ databases">
        <title>Genomic Encyclopedia of Archaeal and Bacterial Type Strains, Phase II (KMG-II): From Individual Species to Whole Genera.</title>
        <authorList>
            <person name="Goeker M."/>
        </authorList>
    </citation>
    <scope>NUCLEOTIDE SEQUENCE [LARGE SCALE GENOMIC DNA]</scope>
    <source>
        <strain evidence="9 10">DSM 27268</strain>
    </source>
</reference>
<evidence type="ECO:0000256" key="2">
    <source>
        <dbReference type="ARBA" id="ARBA00022448"/>
    </source>
</evidence>
<evidence type="ECO:0000256" key="5">
    <source>
        <dbReference type="ARBA" id="ARBA00022989"/>
    </source>
</evidence>
<name>A0A2M9CSQ3_9BACT</name>
<accession>A0A2M9CSQ3</accession>
<organism evidence="9 10">
    <name type="scientific">Thermoflavifilum aggregans</name>
    <dbReference type="NCBI Taxonomy" id="454188"/>
    <lineage>
        <taxon>Bacteria</taxon>
        <taxon>Pseudomonadati</taxon>
        <taxon>Bacteroidota</taxon>
        <taxon>Chitinophagia</taxon>
        <taxon>Chitinophagales</taxon>
        <taxon>Chitinophagaceae</taxon>
        <taxon>Thermoflavifilum</taxon>
    </lineage>
</organism>
<keyword evidence="3" id="KW-1003">Cell membrane</keyword>
<feature type="transmembrane region" description="Helical" evidence="8">
    <location>
        <begin position="96"/>
        <end position="129"/>
    </location>
</feature>
<gene>
    <name evidence="9" type="ORF">BXY57_0402</name>
</gene>
<proteinExistence type="inferred from homology"/>
<dbReference type="Pfam" id="PF02447">
    <property type="entry name" value="GntP_permease"/>
    <property type="match status" value="1"/>
</dbReference>
<evidence type="ECO:0000313" key="9">
    <source>
        <dbReference type="EMBL" id="PJJ74838.1"/>
    </source>
</evidence>
<dbReference type="GO" id="GO:0005886">
    <property type="term" value="C:plasma membrane"/>
    <property type="evidence" value="ECO:0007669"/>
    <property type="project" value="UniProtKB-SubCell"/>
</dbReference>
<keyword evidence="2" id="KW-0813">Transport</keyword>